<feature type="repeat" description="Solcar" evidence="8">
    <location>
        <begin position="203"/>
        <end position="295"/>
    </location>
</feature>
<dbReference type="PRINTS" id="PR00784">
    <property type="entry name" value="MTUNCOUPLING"/>
</dbReference>
<dbReference type="Gene3D" id="1.50.40.10">
    <property type="entry name" value="Mitochondrial carrier domain"/>
    <property type="match status" value="1"/>
</dbReference>
<evidence type="ECO:0000256" key="6">
    <source>
        <dbReference type="ARBA" id="ARBA00022989"/>
    </source>
</evidence>
<feature type="repeat" description="Solcar" evidence="8">
    <location>
        <begin position="108"/>
        <end position="194"/>
    </location>
</feature>
<keyword evidence="3 9" id="KW-0813">Transport</keyword>
<evidence type="ECO:0000256" key="8">
    <source>
        <dbReference type="PROSITE-ProRule" id="PRU00282"/>
    </source>
</evidence>
<keyword evidence="7 8" id="KW-0472">Membrane</keyword>
<proteinExistence type="inferred from homology"/>
<dbReference type="Pfam" id="PF00153">
    <property type="entry name" value="Mito_carr"/>
    <property type="match status" value="3"/>
</dbReference>
<evidence type="ECO:0000256" key="2">
    <source>
        <dbReference type="ARBA" id="ARBA00006375"/>
    </source>
</evidence>
<keyword evidence="6" id="KW-1133">Transmembrane helix</keyword>
<protein>
    <submittedName>
        <fullName evidence="10">Uncharacterized protein</fullName>
    </submittedName>
</protein>
<keyword evidence="11" id="KW-1185">Reference proteome</keyword>
<feature type="repeat" description="Solcar" evidence="8">
    <location>
        <begin position="6"/>
        <end position="96"/>
    </location>
</feature>
<evidence type="ECO:0000256" key="3">
    <source>
        <dbReference type="ARBA" id="ARBA00022448"/>
    </source>
</evidence>
<dbReference type="InterPro" id="IPR002067">
    <property type="entry name" value="MCP"/>
</dbReference>
<evidence type="ECO:0000256" key="9">
    <source>
        <dbReference type="RuleBase" id="RU000488"/>
    </source>
</evidence>
<dbReference type="PROSITE" id="PS50920">
    <property type="entry name" value="SOLCAR"/>
    <property type="match status" value="3"/>
</dbReference>
<evidence type="ECO:0000313" key="10">
    <source>
        <dbReference type="EMBL" id="CAK9082421.1"/>
    </source>
</evidence>
<dbReference type="InterPro" id="IPR023395">
    <property type="entry name" value="MCP_dom_sf"/>
</dbReference>
<evidence type="ECO:0000256" key="5">
    <source>
        <dbReference type="ARBA" id="ARBA00022737"/>
    </source>
</evidence>
<gene>
    <name evidence="10" type="ORF">CCMP2556_LOCUS40261</name>
</gene>
<dbReference type="InterPro" id="IPR018108">
    <property type="entry name" value="MCP_transmembrane"/>
</dbReference>
<dbReference type="SUPFAM" id="SSF103506">
    <property type="entry name" value="Mitochondrial carrier"/>
    <property type="match status" value="1"/>
</dbReference>
<evidence type="ECO:0000256" key="1">
    <source>
        <dbReference type="ARBA" id="ARBA00004141"/>
    </source>
</evidence>
<comment type="similarity">
    <text evidence="2 9">Belongs to the mitochondrial carrier (TC 2.A.29) family.</text>
</comment>
<sequence>MSGSSLAALHGVGLAGISNAIAACFTNPVDVIKVRMQLAGVSKLTSCDAHTVLTAGRKLWQHEGVQGLYRGLQPSILRELSYSGVRMGLYEPVREMLLSFQGGKQSTSPLLIKICAGAFTGAVGSVLANPFDLLKVRMQGAELKQAPMSVVAAGRAICQEAGISGLWRGAGPTVQRATLLTASQVPSYDHAKHTLLDQGLLKEGYFCHFSCSMLAGVVAAGVTSPVDLAKSRIMTQPVNPETGRGALYVSTFDCLVKTARSDRVMAIFRGFSMQWLRLGPHTTISLMCFEQLRHLAGMSFL</sequence>
<evidence type="ECO:0000256" key="7">
    <source>
        <dbReference type="ARBA" id="ARBA00023136"/>
    </source>
</evidence>
<organism evidence="10 11">
    <name type="scientific">Durusdinium trenchii</name>
    <dbReference type="NCBI Taxonomy" id="1381693"/>
    <lineage>
        <taxon>Eukaryota</taxon>
        <taxon>Sar</taxon>
        <taxon>Alveolata</taxon>
        <taxon>Dinophyceae</taxon>
        <taxon>Suessiales</taxon>
        <taxon>Symbiodiniaceae</taxon>
        <taxon>Durusdinium</taxon>
    </lineage>
</organism>
<name>A0ABP0Q2C5_9DINO</name>
<dbReference type="Proteomes" id="UP001642484">
    <property type="component" value="Unassembled WGS sequence"/>
</dbReference>
<comment type="subcellular location">
    <subcellularLocation>
        <location evidence="1">Membrane</location>
        <topology evidence="1">Multi-pass membrane protein</topology>
    </subcellularLocation>
</comment>
<dbReference type="InterPro" id="IPR050391">
    <property type="entry name" value="Mito_Metabolite_Transporter"/>
</dbReference>
<comment type="caution">
    <text evidence="10">The sequence shown here is derived from an EMBL/GenBank/DDBJ whole genome shotgun (WGS) entry which is preliminary data.</text>
</comment>
<evidence type="ECO:0000256" key="4">
    <source>
        <dbReference type="ARBA" id="ARBA00022692"/>
    </source>
</evidence>
<dbReference type="PANTHER" id="PTHR45618">
    <property type="entry name" value="MITOCHONDRIAL DICARBOXYLATE CARRIER-RELATED"/>
    <property type="match status" value="1"/>
</dbReference>
<accession>A0ABP0Q2C5</accession>
<reference evidence="10 11" key="1">
    <citation type="submission" date="2024-02" db="EMBL/GenBank/DDBJ databases">
        <authorList>
            <person name="Chen Y."/>
            <person name="Shah S."/>
            <person name="Dougan E. K."/>
            <person name="Thang M."/>
            <person name="Chan C."/>
        </authorList>
    </citation>
    <scope>NUCLEOTIDE SEQUENCE [LARGE SCALE GENOMIC DNA]</scope>
</reference>
<dbReference type="EMBL" id="CAXAMN010023929">
    <property type="protein sequence ID" value="CAK9082421.1"/>
    <property type="molecule type" value="Genomic_DNA"/>
</dbReference>
<evidence type="ECO:0000313" key="11">
    <source>
        <dbReference type="Proteomes" id="UP001642484"/>
    </source>
</evidence>
<keyword evidence="5" id="KW-0677">Repeat</keyword>
<keyword evidence="4 8" id="KW-0812">Transmembrane</keyword>